<accession>A0AA39JJ28</accession>
<feature type="compositionally biased region" description="Pro residues" evidence="1">
    <location>
        <begin position="309"/>
        <end position="339"/>
    </location>
</feature>
<evidence type="ECO:0000256" key="1">
    <source>
        <dbReference type="SAM" id="MobiDB-lite"/>
    </source>
</evidence>
<dbReference type="PRINTS" id="PR01217">
    <property type="entry name" value="PRICHEXTENSN"/>
</dbReference>
<proteinExistence type="predicted"/>
<name>A0AA39JJ28_ARMTA</name>
<keyword evidence="3" id="KW-1185">Reference proteome</keyword>
<dbReference type="AlphaFoldDB" id="A0AA39JJ28"/>
<feature type="compositionally biased region" description="Pro residues" evidence="1">
    <location>
        <begin position="224"/>
        <end position="237"/>
    </location>
</feature>
<reference evidence="2" key="1">
    <citation type="submission" date="2023-06" db="EMBL/GenBank/DDBJ databases">
        <authorList>
            <consortium name="Lawrence Berkeley National Laboratory"/>
            <person name="Ahrendt S."/>
            <person name="Sahu N."/>
            <person name="Indic B."/>
            <person name="Wong-Bajracharya J."/>
            <person name="Merenyi Z."/>
            <person name="Ke H.-M."/>
            <person name="Monk M."/>
            <person name="Kocsube S."/>
            <person name="Drula E."/>
            <person name="Lipzen A."/>
            <person name="Balint B."/>
            <person name="Henrissat B."/>
            <person name="Andreopoulos B."/>
            <person name="Martin F.M."/>
            <person name="Harder C.B."/>
            <person name="Rigling D."/>
            <person name="Ford K.L."/>
            <person name="Foster G.D."/>
            <person name="Pangilinan J."/>
            <person name="Papanicolaou A."/>
            <person name="Barry K."/>
            <person name="LaButti K."/>
            <person name="Viragh M."/>
            <person name="Koriabine M."/>
            <person name="Yan M."/>
            <person name="Riley R."/>
            <person name="Champramary S."/>
            <person name="Plett K.L."/>
            <person name="Tsai I.J."/>
            <person name="Slot J."/>
            <person name="Sipos G."/>
            <person name="Plett J."/>
            <person name="Nagy L.G."/>
            <person name="Grigoriev I.V."/>
        </authorList>
    </citation>
    <scope>NUCLEOTIDE SEQUENCE</scope>
    <source>
        <strain evidence="2">CCBAS 213</strain>
    </source>
</reference>
<gene>
    <name evidence="2" type="ORF">EV420DRAFT_1649174</name>
</gene>
<feature type="region of interest" description="Disordered" evidence="1">
    <location>
        <begin position="308"/>
        <end position="447"/>
    </location>
</feature>
<dbReference type="Proteomes" id="UP001175211">
    <property type="component" value="Unassembled WGS sequence"/>
</dbReference>
<feature type="region of interest" description="Disordered" evidence="1">
    <location>
        <begin position="224"/>
        <end position="252"/>
    </location>
</feature>
<dbReference type="GeneID" id="85361814"/>
<dbReference type="EMBL" id="JAUEPS010000057">
    <property type="protein sequence ID" value="KAK0443710.1"/>
    <property type="molecule type" value="Genomic_DNA"/>
</dbReference>
<feature type="compositionally biased region" description="Pro residues" evidence="1">
    <location>
        <begin position="416"/>
        <end position="426"/>
    </location>
</feature>
<dbReference type="RefSeq" id="XP_060324835.1">
    <property type="nucleotide sequence ID" value="XM_060478266.1"/>
</dbReference>
<organism evidence="2 3">
    <name type="scientific">Armillaria tabescens</name>
    <name type="common">Ringless honey mushroom</name>
    <name type="synonym">Agaricus tabescens</name>
    <dbReference type="NCBI Taxonomy" id="1929756"/>
    <lineage>
        <taxon>Eukaryota</taxon>
        <taxon>Fungi</taxon>
        <taxon>Dikarya</taxon>
        <taxon>Basidiomycota</taxon>
        <taxon>Agaricomycotina</taxon>
        <taxon>Agaricomycetes</taxon>
        <taxon>Agaricomycetidae</taxon>
        <taxon>Agaricales</taxon>
        <taxon>Marasmiineae</taxon>
        <taxon>Physalacriaceae</taxon>
        <taxon>Desarmillaria</taxon>
    </lineage>
</organism>
<protein>
    <submittedName>
        <fullName evidence="2">Uncharacterized protein</fullName>
    </submittedName>
</protein>
<evidence type="ECO:0000313" key="3">
    <source>
        <dbReference type="Proteomes" id="UP001175211"/>
    </source>
</evidence>
<sequence>MSNLTPAVAAIPEPSPSPEEPVRYQYFARFNPREYYYAYCRVAALFVPVYNHREEHTPEIISDMFHKVYTLLLPNMRLLCHQGLINSCIGACIRGFLTCWHHTLPPRLRVRYWNQVLARVPTEMRSSHPGGQVALPWQPGFVMTSPPLPLVYYLLQREVPESEALLRTPLIDEDAFPGVSEGLQFPCPVVAVVPSPGRQSLRILALLSTGQTLTLATAYPPLSMPPVGPPTTAPPPYQALAPQAPRPATQPPPFSGFQPPAVRHGRHQVAASLQDLQQTLRNPSLTSGNTLPSAATFLDLNRCVTASLPVPPTLPTPGPRRQPQPQRPLSPDPRLPPPSFSVVSTRTAQRIATSSCTPRRRLHSQARPPLPPVVGEGEFSVAPVPPASRGVVSTPRPQEPLFFPSSEEEDGHCPPSTSPPPPPPPFGDVGNPFDDTPVVDGVRVPSP</sequence>
<evidence type="ECO:0000313" key="2">
    <source>
        <dbReference type="EMBL" id="KAK0443710.1"/>
    </source>
</evidence>
<comment type="caution">
    <text evidence="2">The sequence shown here is derived from an EMBL/GenBank/DDBJ whole genome shotgun (WGS) entry which is preliminary data.</text>
</comment>
<feature type="compositionally biased region" description="Polar residues" evidence="1">
    <location>
        <begin position="341"/>
        <end position="357"/>
    </location>
</feature>